<sequence length="124" mass="13179">MKCSTSYFVSSKDTTRVGCVNAPAAMVYCPKAACIFTPSGSNSTPDISFESCSIGNNKNLRLFPTSYTVLDQTKTITVFKGRAVTASGSSSVIDPNNPGKCTWSRPIDHNAARPVCAHCTHSPP</sequence>
<comment type="caution">
    <text evidence="1">The sequence shown here is derived from an EMBL/GenBank/DDBJ whole genome shotgun (WGS) entry which is preliminary data.</text>
</comment>
<dbReference type="Proteomes" id="UP000765509">
    <property type="component" value="Unassembled WGS sequence"/>
</dbReference>
<dbReference type="AlphaFoldDB" id="A0A9Q3DTF8"/>
<reference evidence="1" key="1">
    <citation type="submission" date="2021-03" db="EMBL/GenBank/DDBJ databases">
        <title>Draft genome sequence of rust myrtle Austropuccinia psidii MF-1, a brazilian biotype.</title>
        <authorList>
            <person name="Quecine M.C."/>
            <person name="Pachon D.M.R."/>
            <person name="Bonatelli M.L."/>
            <person name="Correr F.H."/>
            <person name="Franceschini L.M."/>
            <person name="Leite T.F."/>
            <person name="Margarido G.R.A."/>
            <person name="Almeida C.A."/>
            <person name="Ferrarezi J.A."/>
            <person name="Labate C.A."/>
        </authorList>
    </citation>
    <scope>NUCLEOTIDE SEQUENCE</scope>
    <source>
        <strain evidence="1">MF-1</strain>
    </source>
</reference>
<accession>A0A9Q3DTF8</accession>
<evidence type="ECO:0000313" key="1">
    <source>
        <dbReference type="EMBL" id="MBW0506765.1"/>
    </source>
</evidence>
<proteinExistence type="predicted"/>
<protein>
    <submittedName>
        <fullName evidence="1">Uncharacterized protein</fullName>
    </submittedName>
</protein>
<organism evidence="1 2">
    <name type="scientific">Austropuccinia psidii MF-1</name>
    <dbReference type="NCBI Taxonomy" id="1389203"/>
    <lineage>
        <taxon>Eukaryota</taxon>
        <taxon>Fungi</taxon>
        <taxon>Dikarya</taxon>
        <taxon>Basidiomycota</taxon>
        <taxon>Pucciniomycotina</taxon>
        <taxon>Pucciniomycetes</taxon>
        <taxon>Pucciniales</taxon>
        <taxon>Sphaerophragmiaceae</taxon>
        <taxon>Austropuccinia</taxon>
    </lineage>
</organism>
<evidence type="ECO:0000313" key="2">
    <source>
        <dbReference type="Proteomes" id="UP000765509"/>
    </source>
</evidence>
<gene>
    <name evidence="1" type="ORF">O181_046480</name>
</gene>
<name>A0A9Q3DTF8_9BASI</name>
<keyword evidence="2" id="KW-1185">Reference proteome</keyword>
<dbReference type="EMBL" id="AVOT02019291">
    <property type="protein sequence ID" value="MBW0506765.1"/>
    <property type="molecule type" value="Genomic_DNA"/>
</dbReference>